<name>A0A173MD68_9BACT</name>
<dbReference type="GO" id="GO:0004519">
    <property type="term" value="F:endonuclease activity"/>
    <property type="evidence" value="ECO:0007669"/>
    <property type="project" value="UniProtKB-KW"/>
</dbReference>
<evidence type="ECO:0000256" key="1">
    <source>
        <dbReference type="SAM" id="SignalP"/>
    </source>
</evidence>
<keyword evidence="3" id="KW-0269">Exonuclease</keyword>
<dbReference type="Proteomes" id="UP000186917">
    <property type="component" value="Unassembled WGS sequence"/>
</dbReference>
<keyword evidence="3" id="KW-0255">Endonuclease</keyword>
<keyword evidence="3" id="KW-0540">Nuclease</keyword>
<dbReference type="OrthoDB" id="9793162at2"/>
<accession>A0A173MD68</accession>
<sequence length="453" mass="50392">MKKLLVAAALWLAVANGFAQNLHIASYNLRYDNAGDAKENPWTKRYPHIAALVTQANLDVFGTQEGLFHQLSDLLRVLPDYEYSGLGRNGGREGEHSAIWYKRDKFTLLQSGNFWLSATPEVVSKGWDAKLERVCSWAELADKQTGFTFYFFNTHFDHKGAEARKKSIDLVFLQIARIAGNSPVILSGDLNMHPKDVAYTGFAQYTGFKNAHDIAADLQDGNTGTFNGFDTARHRTDRIDHIFVSDAFAVESYRLGKDRYDGSKFPSDHFPVLVNLQLKKVDENAKLYPSFPEDFDSAPEKLKYDRAGITMKTGDWILDNCVIQNTANDVPSSGACAARFLGNNTSSAYLQMDFDLAEGASKVTIAYSSYAAKADPACVWALEYSTDKGKSWQQTGNAIVAENKRSKEVAMFPVSIQGPVRFRINKLGLGSDKVDANIKNGRLSVDDFAVFKY</sequence>
<evidence type="ECO:0000313" key="4">
    <source>
        <dbReference type="Proteomes" id="UP000186917"/>
    </source>
</evidence>
<reference evidence="4" key="1">
    <citation type="submission" date="2017-01" db="EMBL/GenBank/DDBJ databases">
        <authorList>
            <person name="Varghese N."/>
            <person name="Submissions S."/>
        </authorList>
    </citation>
    <scope>NUCLEOTIDE SEQUENCE [LARGE SCALE GENOMIC DNA]</scope>
    <source>
        <strain evidence="4">DSM 21054</strain>
    </source>
</reference>
<dbReference type="InterPro" id="IPR036691">
    <property type="entry name" value="Endo/exonu/phosph_ase_sf"/>
</dbReference>
<keyword evidence="3" id="KW-0378">Hydrolase</keyword>
<dbReference type="Pfam" id="PF03372">
    <property type="entry name" value="Exo_endo_phos"/>
    <property type="match status" value="1"/>
</dbReference>
<feature type="signal peptide" evidence="1">
    <location>
        <begin position="1"/>
        <end position="19"/>
    </location>
</feature>
<dbReference type="CDD" id="cd09083">
    <property type="entry name" value="EEP-1"/>
    <property type="match status" value="1"/>
</dbReference>
<dbReference type="AlphaFoldDB" id="A0A173MD68"/>
<gene>
    <name evidence="3" type="ORF">SAMN05421788_10591</name>
</gene>
<dbReference type="PANTHER" id="PTHR12121:SF36">
    <property type="entry name" value="ENDONUCLEASE_EXONUCLEASE_PHOSPHATASE DOMAIN-CONTAINING PROTEIN"/>
    <property type="match status" value="1"/>
</dbReference>
<proteinExistence type="predicted"/>
<dbReference type="InterPro" id="IPR050410">
    <property type="entry name" value="CCR4/nocturin_mRNA_transcr"/>
</dbReference>
<dbReference type="SUPFAM" id="SSF56219">
    <property type="entry name" value="DNase I-like"/>
    <property type="match status" value="1"/>
</dbReference>
<keyword evidence="4" id="KW-1185">Reference proteome</keyword>
<evidence type="ECO:0000313" key="3">
    <source>
        <dbReference type="EMBL" id="SIT21025.1"/>
    </source>
</evidence>
<feature type="chain" id="PRO_5030022792" evidence="1">
    <location>
        <begin position="20"/>
        <end position="453"/>
    </location>
</feature>
<dbReference type="STRING" id="477680.SAMN05421788_10591"/>
<dbReference type="PANTHER" id="PTHR12121">
    <property type="entry name" value="CARBON CATABOLITE REPRESSOR PROTEIN 4"/>
    <property type="match status" value="1"/>
</dbReference>
<organism evidence="3 4">
    <name type="scientific">Filimonas lacunae</name>
    <dbReference type="NCBI Taxonomy" id="477680"/>
    <lineage>
        <taxon>Bacteria</taxon>
        <taxon>Pseudomonadati</taxon>
        <taxon>Bacteroidota</taxon>
        <taxon>Chitinophagia</taxon>
        <taxon>Chitinophagales</taxon>
        <taxon>Chitinophagaceae</taxon>
        <taxon>Filimonas</taxon>
    </lineage>
</organism>
<dbReference type="KEGG" id="fln:FLA_1463"/>
<feature type="domain" description="Endonuclease/exonuclease/phosphatase" evidence="2">
    <location>
        <begin position="25"/>
        <end position="269"/>
    </location>
</feature>
<dbReference type="EMBL" id="FTOR01000005">
    <property type="protein sequence ID" value="SIT21025.1"/>
    <property type="molecule type" value="Genomic_DNA"/>
</dbReference>
<dbReference type="InterPro" id="IPR005135">
    <property type="entry name" value="Endo/exonuclease/phosphatase"/>
</dbReference>
<keyword evidence="1" id="KW-0732">Signal</keyword>
<evidence type="ECO:0000259" key="2">
    <source>
        <dbReference type="Pfam" id="PF03372"/>
    </source>
</evidence>
<protein>
    <submittedName>
        <fullName evidence="3">Metal-dependent hydrolase, endonuclease/exonuclease/phosphatase family</fullName>
    </submittedName>
</protein>
<dbReference type="Gene3D" id="3.60.10.10">
    <property type="entry name" value="Endonuclease/exonuclease/phosphatase"/>
    <property type="match status" value="1"/>
</dbReference>
<dbReference type="GO" id="GO:0000175">
    <property type="term" value="F:3'-5'-RNA exonuclease activity"/>
    <property type="evidence" value="ECO:0007669"/>
    <property type="project" value="TreeGrafter"/>
</dbReference>
<dbReference type="RefSeq" id="WP_076379943.1">
    <property type="nucleotide sequence ID" value="NZ_AP017422.1"/>
</dbReference>